<evidence type="ECO:0000313" key="3">
    <source>
        <dbReference type="Proteomes" id="UP000251889"/>
    </source>
</evidence>
<keyword evidence="3" id="KW-1185">Reference proteome</keyword>
<dbReference type="PROSITE" id="PS51257">
    <property type="entry name" value="PROKAR_LIPOPROTEIN"/>
    <property type="match status" value="1"/>
</dbReference>
<comment type="caution">
    <text evidence="2">The sequence shown here is derived from an EMBL/GenBank/DDBJ whole genome shotgun (WGS) entry which is preliminary data.</text>
</comment>
<proteinExistence type="predicted"/>
<name>A0A364XVW8_9BACT</name>
<protein>
    <submittedName>
        <fullName evidence="2">Uncharacterized protein</fullName>
    </submittedName>
</protein>
<evidence type="ECO:0000313" key="2">
    <source>
        <dbReference type="EMBL" id="RAV98326.1"/>
    </source>
</evidence>
<dbReference type="Proteomes" id="UP000251889">
    <property type="component" value="Unassembled WGS sequence"/>
</dbReference>
<sequence>MKTVSSPLLYLMLMLGFVCGCGPCDDDADHLTSKESAKKRIASLCGVPANDPSLDWVDEMLRQADGPTLRGKIYAFKYSGGVAITHQADVMSCLPCNVRDCSGAEIQLNNEISQELVSGMKSKNVIYNTSGL</sequence>
<evidence type="ECO:0000256" key="1">
    <source>
        <dbReference type="SAM" id="SignalP"/>
    </source>
</evidence>
<accession>A0A364XVW8</accession>
<organism evidence="2 3">
    <name type="scientific">Pseudochryseolinea flava</name>
    <dbReference type="NCBI Taxonomy" id="2059302"/>
    <lineage>
        <taxon>Bacteria</taxon>
        <taxon>Pseudomonadati</taxon>
        <taxon>Bacteroidota</taxon>
        <taxon>Cytophagia</taxon>
        <taxon>Cytophagales</taxon>
        <taxon>Fulvivirgaceae</taxon>
        <taxon>Pseudochryseolinea</taxon>
    </lineage>
</organism>
<dbReference type="AlphaFoldDB" id="A0A364XVW8"/>
<reference evidence="2 3" key="1">
    <citation type="submission" date="2018-06" db="EMBL/GenBank/DDBJ databases">
        <title>Chryseolinea flavus sp. nov., a member of the phylum Bacteroidetes isolated from soil.</title>
        <authorList>
            <person name="Li Y."/>
            <person name="Wang J."/>
        </authorList>
    </citation>
    <scope>NUCLEOTIDE SEQUENCE [LARGE SCALE GENOMIC DNA]</scope>
    <source>
        <strain evidence="2 3">SDU1-6</strain>
    </source>
</reference>
<feature type="chain" id="PRO_5017065567" evidence="1">
    <location>
        <begin position="21"/>
        <end position="132"/>
    </location>
</feature>
<dbReference type="EMBL" id="QMFY01000019">
    <property type="protein sequence ID" value="RAV98326.1"/>
    <property type="molecule type" value="Genomic_DNA"/>
</dbReference>
<keyword evidence="1" id="KW-0732">Signal</keyword>
<gene>
    <name evidence="2" type="ORF">DQQ10_24575</name>
</gene>
<feature type="signal peptide" evidence="1">
    <location>
        <begin position="1"/>
        <end position="20"/>
    </location>
</feature>